<evidence type="ECO:0000259" key="9">
    <source>
        <dbReference type="PROSITE" id="PS50192"/>
    </source>
</evidence>
<reference evidence="11 12" key="1">
    <citation type="journal article" date="2012" name="Science">
        <title>Ecological populations of bacteria act as socially cohesive units of antibiotic production and resistance.</title>
        <authorList>
            <person name="Cordero O.X."/>
            <person name="Wildschutte H."/>
            <person name="Kirkup B."/>
            <person name="Proehl S."/>
            <person name="Ngo L."/>
            <person name="Hussain F."/>
            <person name="Le Roux F."/>
            <person name="Mincer T."/>
            <person name="Polz M.F."/>
        </authorList>
    </citation>
    <scope>NUCLEOTIDE SEQUENCE [LARGE SCALE GENOMIC DNA]</scope>
    <source>
        <strain evidence="11 12">FF-238</strain>
    </source>
</reference>
<evidence type="ECO:0000259" key="10">
    <source>
        <dbReference type="PROSITE" id="PS50885"/>
    </source>
</evidence>
<keyword evidence="12" id="KW-1185">Reference proteome</keyword>
<organism evidence="11 12">
    <name type="scientific">Vibrio genomosp. F6 str. FF-238</name>
    <dbReference type="NCBI Taxonomy" id="1191298"/>
    <lineage>
        <taxon>Bacteria</taxon>
        <taxon>Pseudomonadati</taxon>
        <taxon>Pseudomonadota</taxon>
        <taxon>Gammaproteobacteria</taxon>
        <taxon>Vibrionales</taxon>
        <taxon>Vibrionaceae</taxon>
        <taxon>Vibrio</taxon>
    </lineage>
</organism>
<gene>
    <name evidence="11" type="ORF">A130_08815</name>
</gene>
<dbReference type="AlphaFoldDB" id="A0A1E5CLX6"/>
<proteinExistence type="inferred from homology"/>
<feature type="compositionally biased region" description="Basic and acidic residues" evidence="6">
    <location>
        <begin position="330"/>
        <end position="339"/>
    </location>
</feature>
<feature type="transmembrane region" description="Helical" evidence="7">
    <location>
        <begin position="195"/>
        <end position="222"/>
    </location>
</feature>
<evidence type="ECO:0000256" key="1">
    <source>
        <dbReference type="ARBA" id="ARBA00004429"/>
    </source>
</evidence>
<evidence type="ECO:0000256" key="3">
    <source>
        <dbReference type="ARBA" id="ARBA00023224"/>
    </source>
</evidence>
<feature type="domain" description="HAMP" evidence="10">
    <location>
        <begin position="218"/>
        <end position="270"/>
    </location>
</feature>
<keyword evidence="7" id="KW-1133">Transmembrane helix</keyword>
<name>A0A1E5CLX6_9VIBR</name>
<evidence type="ECO:0000256" key="4">
    <source>
        <dbReference type="ARBA" id="ARBA00029447"/>
    </source>
</evidence>
<evidence type="ECO:0000313" key="11">
    <source>
        <dbReference type="EMBL" id="OEE70461.1"/>
    </source>
</evidence>
<dbReference type="PROSITE" id="PS50192">
    <property type="entry name" value="T_SNARE"/>
    <property type="match status" value="1"/>
</dbReference>
<dbReference type="Pfam" id="PF00015">
    <property type="entry name" value="MCPsignal"/>
    <property type="match status" value="1"/>
</dbReference>
<accession>A0A1E5CLX6</accession>
<feature type="compositionally biased region" description="Low complexity" evidence="6">
    <location>
        <begin position="318"/>
        <end position="329"/>
    </location>
</feature>
<dbReference type="Proteomes" id="UP000094165">
    <property type="component" value="Unassembled WGS sequence"/>
</dbReference>
<evidence type="ECO:0000313" key="12">
    <source>
        <dbReference type="Proteomes" id="UP000094165"/>
    </source>
</evidence>
<dbReference type="InterPro" id="IPR000727">
    <property type="entry name" value="T_SNARE_dom"/>
</dbReference>
<keyword evidence="2" id="KW-1003">Cell membrane</keyword>
<dbReference type="GO" id="GO:0006935">
    <property type="term" value="P:chemotaxis"/>
    <property type="evidence" value="ECO:0007669"/>
    <property type="project" value="UniProtKB-ARBA"/>
</dbReference>
<dbReference type="PANTHER" id="PTHR32089:SF33">
    <property type="entry name" value="TOXIN COREGULATED PILUS BIOSYNTHESIS PROTEIN I"/>
    <property type="match status" value="1"/>
</dbReference>
<feature type="domain" description="T-SNARE coiled-coil homology" evidence="9">
    <location>
        <begin position="462"/>
        <end position="524"/>
    </location>
</feature>
<dbReference type="CDD" id="cd11386">
    <property type="entry name" value="MCP_signal"/>
    <property type="match status" value="1"/>
</dbReference>
<dbReference type="SMART" id="SM00304">
    <property type="entry name" value="HAMP"/>
    <property type="match status" value="1"/>
</dbReference>
<dbReference type="CDD" id="cd06225">
    <property type="entry name" value="HAMP"/>
    <property type="match status" value="1"/>
</dbReference>
<dbReference type="InterPro" id="IPR004089">
    <property type="entry name" value="MCPsignal_dom"/>
</dbReference>
<sequence>MRQLLSNLSIKVQVIVPVLFTVVLLLIGITFGGQKLEEAFNDVTTSTEDVIVYKDGLSTIVDNTYAMRISAIYSLFDPNEVELLSGKLKTNQQANLDQLDVLDRVPSLQPEVKAMREAMNAYVDYSRNTMIPLLKTKHSATNLTDSFQQQYNRASAEYRDAGAKMIAAIDALSNTLNRNSLDDLHLNTEKHTSTLSAITIGLIVVLTIALISGWLLAGIIVTPIRKLQDTMREIAKGNLRVKADVDGKNEITDLCHDVNSTVEQLRHTVDSLIRISVEVASASTELAAVMTQSSANSDQEKQEVEQVASAVNELESTASNVNSNAVDADAASKRADESASHSMKLFEESNRANVKMADQLGDAAGVVSSLKEQSEKIGNVIEVIQGISEQTNLLALNAAIEAARAGESGRGFAVVADEVRLLAARTQSSTQEIQAIIEELQHQSGSANESMISSLTMLEENQLLANQVNHALSEISESVGDIASINTQVATAAEEQSHVTADINRNISNIYDLVSQNVTGVTQAAAASHELSNLAEKQKLELDYFKV</sequence>
<dbReference type="EMBL" id="AJYW02000309">
    <property type="protein sequence ID" value="OEE70461.1"/>
    <property type="molecule type" value="Genomic_DNA"/>
</dbReference>
<feature type="transmembrane region" description="Helical" evidence="7">
    <location>
        <begin position="12"/>
        <end position="31"/>
    </location>
</feature>
<dbReference type="SUPFAM" id="SSF58104">
    <property type="entry name" value="Methyl-accepting chemotaxis protein (MCP) signaling domain"/>
    <property type="match status" value="1"/>
</dbReference>
<dbReference type="PROSITE" id="PS50885">
    <property type="entry name" value="HAMP"/>
    <property type="match status" value="1"/>
</dbReference>
<dbReference type="GO" id="GO:0005886">
    <property type="term" value="C:plasma membrane"/>
    <property type="evidence" value="ECO:0007669"/>
    <property type="project" value="UniProtKB-SubCell"/>
</dbReference>
<keyword evidence="7" id="KW-0812">Transmembrane</keyword>
<keyword evidence="2" id="KW-0997">Cell inner membrane</keyword>
<evidence type="ECO:0000256" key="7">
    <source>
        <dbReference type="SAM" id="Phobius"/>
    </source>
</evidence>
<dbReference type="SMART" id="SM00283">
    <property type="entry name" value="MA"/>
    <property type="match status" value="1"/>
</dbReference>
<evidence type="ECO:0000256" key="6">
    <source>
        <dbReference type="SAM" id="MobiDB-lite"/>
    </source>
</evidence>
<evidence type="ECO:0000256" key="2">
    <source>
        <dbReference type="ARBA" id="ARBA00022519"/>
    </source>
</evidence>
<dbReference type="PROSITE" id="PS50111">
    <property type="entry name" value="CHEMOTAXIS_TRANSDUC_2"/>
    <property type="match status" value="1"/>
</dbReference>
<evidence type="ECO:0000256" key="5">
    <source>
        <dbReference type="PROSITE-ProRule" id="PRU00284"/>
    </source>
</evidence>
<dbReference type="Pfam" id="PF00672">
    <property type="entry name" value="HAMP"/>
    <property type="match status" value="1"/>
</dbReference>
<comment type="caution">
    <text evidence="11">The sequence shown here is derived from an EMBL/GenBank/DDBJ whole genome shotgun (WGS) entry which is preliminary data.</text>
</comment>
<feature type="domain" description="Methyl-accepting transducer" evidence="8">
    <location>
        <begin position="275"/>
        <end position="511"/>
    </location>
</feature>
<comment type="similarity">
    <text evidence="4">Belongs to the methyl-accepting chemotaxis (MCP) protein family.</text>
</comment>
<feature type="region of interest" description="Disordered" evidence="6">
    <location>
        <begin position="318"/>
        <end position="339"/>
    </location>
</feature>
<dbReference type="RefSeq" id="WP_017053517.1">
    <property type="nucleotide sequence ID" value="NZ_AJYW02000309.1"/>
</dbReference>
<keyword evidence="3 5" id="KW-0807">Transducer</keyword>
<dbReference type="InterPro" id="IPR003660">
    <property type="entry name" value="HAMP_dom"/>
</dbReference>
<dbReference type="FunFam" id="1.10.287.950:FF:000001">
    <property type="entry name" value="Methyl-accepting chemotaxis sensory transducer"/>
    <property type="match status" value="1"/>
</dbReference>
<dbReference type="GO" id="GO:0007165">
    <property type="term" value="P:signal transduction"/>
    <property type="evidence" value="ECO:0007669"/>
    <property type="project" value="UniProtKB-KW"/>
</dbReference>
<keyword evidence="7" id="KW-0472">Membrane</keyword>
<protein>
    <submittedName>
        <fullName evidence="11">Chemotaxis protein</fullName>
    </submittedName>
</protein>
<dbReference type="PANTHER" id="PTHR32089">
    <property type="entry name" value="METHYL-ACCEPTING CHEMOTAXIS PROTEIN MCPB"/>
    <property type="match status" value="1"/>
</dbReference>
<evidence type="ECO:0000259" key="8">
    <source>
        <dbReference type="PROSITE" id="PS50111"/>
    </source>
</evidence>
<comment type="subcellular location">
    <subcellularLocation>
        <location evidence="1">Cell inner membrane</location>
        <topology evidence="1">Multi-pass membrane protein</topology>
    </subcellularLocation>
</comment>
<dbReference type="Gene3D" id="1.10.287.950">
    <property type="entry name" value="Methyl-accepting chemotaxis protein"/>
    <property type="match status" value="1"/>
</dbReference>